<dbReference type="AlphaFoldDB" id="A0A9Q0M2E6"/>
<sequence length="331" mass="37331">MVWTKSPIRPTNPMVLNFVLFFYYLFEGIVLFFIPDSFREKKDVTGKNVLITGGGSGIGQLMALKLAKLGARVIVWDINEDGLEMTKQLFTANKMEQQLHCYQIDIGKRETIYQLAELVRKQVGPIDILINNAGIVTGRALLETPDECIEQSLRINTLSHFYMVKAFLPEMIKRSSGHIVTIASIAGNLSGCNLADYHASKFANVGFDLALRMELAQIQLDSKIKTTIVKPFFINTGMFAGARSRMLPFLEPDHVAERIVDGIRSEQSEIILPWFFWFFFAILVTVPSKCLIPLADAFGVFTMMTQFRGRRNISTNMKTSNNNNNGKLNNE</sequence>
<dbReference type="CDD" id="cd05339">
    <property type="entry name" value="17beta-HSDXI-like_SDR_c"/>
    <property type="match status" value="1"/>
</dbReference>
<keyword evidence="8 13" id="KW-0472">Membrane</keyword>
<evidence type="ECO:0000256" key="6">
    <source>
        <dbReference type="ARBA" id="ARBA00023002"/>
    </source>
</evidence>
<comment type="function">
    <text evidence="9">Catalyzes the reduction of all-trans-retinal to all-trans-retinol in the presence of NADPH.</text>
</comment>
<evidence type="ECO:0000256" key="7">
    <source>
        <dbReference type="ARBA" id="ARBA00023098"/>
    </source>
</evidence>
<dbReference type="FunFam" id="3.40.50.720:FF:000131">
    <property type="entry name" value="Short-chain dehydrogenase/reductase 3"/>
    <property type="match status" value="1"/>
</dbReference>
<dbReference type="PANTHER" id="PTHR24322:SF748">
    <property type="entry name" value="FI23927P1-RELATED"/>
    <property type="match status" value="1"/>
</dbReference>
<dbReference type="SUPFAM" id="SSF51735">
    <property type="entry name" value="NAD(P)-binding Rossmann-fold domains"/>
    <property type="match status" value="1"/>
</dbReference>
<dbReference type="InterPro" id="IPR036291">
    <property type="entry name" value="NAD(P)-bd_dom_sf"/>
</dbReference>
<dbReference type="GO" id="GO:0052650">
    <property type="term" value="F:all-trans-retinol dehydrogenase (NADP+) activity"/>
    <property type="evidence" value="ECO:0007669"/>
    <property type="project" value="UniProtKB-ARBA"/>
</dbReference>
<dbReference type="GO" id="GO:0005811">
    <property type="term" value="C:lipid droplet"/>
    <property type="evidence" value="ECO:0007669"/>
    <property type="project" value="TreeGrafter"/>
</dbReference>
<keyword evidence="6" id="KW-0560">Oxidoreductase</keyword>
<protein>
    <recommendedName>
        <fullName evidence="10">Short-chain dehydrogenase/reductase 3</fullName>
    </recommendedName>
    <alternativeName>
        <fullName evidence="11">Retinal short-chain dehydrogenase/reductase 1</fullName>
    </alternativeName>
</protein>
<evidence type="ECO:0000256" key="9">
    <source>
        <dbReference type="ARBA" id="ARBA00059620"/>
    </source>
</evidence>
<dbReference type="InterPro" id="IPR002347">
    <property type="entry name" value="SDR_fam"/>
</dbReference>
<reference evidence="14" key="1">
    <citation type="submission" date="2022-12" db="EMBL/GenBank/DDBJ databases">
        <title>Genome assemblies of Blomia tropicalis.</title>
        <authorList>
            <person name="Cui Y."/>
        </authorList>
    </citation>
    <scope>NUCLEOTIDE SEQUENCE</scope>
    <source>
        <tissue evidence="14">Adult mites</tissue>
    </source>
</reference>
<keyword evidence="15" id="KW-1185">Reference proteome</keyword>
<evidence type="ECO:0000256" key="5">
    <source>
        <dbReference type="ARBA" id="ARBA00022989"/>
    </source>
</evidence>
<dbReference type="PRINTS" id="PR00081">
    <property type="entry name" value="GDHRDH"/>
</dbReference>
<evidence type="ECO:0000256" key="13">
    <source>
        <dbReference type="SAM" id="Phobius"/>
    </source>
</evidence>
<dbReference type="OMA" id="DQIQMSL"/>
<evidence type="ECO:0000256" key="4">
    <source>
        <dbReference type="ARBA" id="ARBA00022857"/>
    </source>
</evidence>
<feature type="transmembrane region" description="Helical" evidence="13">
    <location>
        <begin position="15"/>
        <end position="34"/>
    </location>
</feature>
<evidence type="ECO:0000256" key="2">
    <source>
        <dbReference type="ARBA" id="ARBA00006484"/>
    </source>
</evidence>
<evidence type="ECO:0000313" key="15">
    <source>
        <dbReference type="Proteomes" id="UP001142055"/>
    </source>
</evidence>
<evidence type="ECO:0000256" key="3">
    <source>
        <dbReference type="ARBA" id="ARBA00022692"/>
    </source>
</evidence>
<dbReference type="Pfam" id="PF00106">
    <property type="entry name" value="adh_short"/>
    <property type="match status" value="1"/>
</dbReference>
<proteinExistence type="inferred from homology"/>
<evidence type="ECO:0000313" key="14">
    <source>
        <dbReference type="EMBL" id="KAJ6216687.1"/>
    </source>
</evidence>
<dbReference type="GO" id="GO:0016020">
    <property type="term" value="C:membrane"/>
    <property type="evidence" value="ECO:0007669"/>
    <property type="project" value="UniProtKB-SubCell"/>
</dbReference>
<dbReference type="EMBL" id="JAPWDV010000003">
    <property type="protein sequence ID" value="KAJ6216687.1"/>
    <property type="molecule type" value="Genomic_DNA"/>
</dbReference>
<comment type="caution">
    <text evidence="14">The sequence shown here is derived from an EMBL/GenBank/DDBJ whole genome shotgun (WGS) entry which is preliminary data.</text>
</comment>
<comment type="subcellular location">
    <subcellularLocation>
        <location evidence="1">Membrane</location>
        <topology evidence="1">Multi-pass membrane protein</topology>
    </subcellularLocation>
</comment>
<evidence type="ECO:0000256" key="11">
    <source>
        <dbReference type="ARBA" id="ARBA00082544"/>
    </source>
</evidence>
<keyword evidence="4" id="KW-0521">NADP</keyword>
<evidence type="ECO:0000256" key="12">
    <source>
        <dbReference type="RuleBase" id="RU000363"/>
    </source>
</evidence>
<comment type="similarity">
    <text evidence="2 12">Belongs to the short-chain dehydrogenases/reductases (SDR) family.</text>
</comment>
<feature type="transmembrane region" description="Helical" evidence="13">
    <location>
        <begin position="274"/>
        <end position="301"/>
    </location>
</feature>
<gene>
    <name evidence="14" type="ORF">RDWZM_007844</name>
</gene>
<organism evidence="14 15">
    <name type="scientific">Blomia tropicalis</name>
    <name type="common">Mite</name>
    <dbReference type="NCBI Taxonomy" id="40697"/>
    <lineage>
        <taxon>Eukaryota</taxon>
        <taxon>Metazoa</taxon>
        <taxon>Ecdysozoa</taxon>
        <taxon>Arthropoda</taxon>
        <taxon>Chelicerata</taxon>
        <taxon>Arachnida</taxon>
        <taxon>Acari</taxon>
        <taxon>Acariformes</taxon>
        <taxon>Sarcoptiformes</taxon>
        <taxon>Astigmata</taxon>
        <taxon>Glycyphagoidea</taxon>
        <taxon>Echimyopodidae</taxon>
        <taxon>Blomia</taxon>
    </lineage>
</organism>
<dbReference type="Proteomes" id="UP001142055">
    <property type="component" value="Chromosome 3"/>
</dbReference>
<evidence type="ECO:0000256" key="10">
    <source>
        <dbReference type="ARBA" id="ARBA00068717"/>
    </source>
</evidence>
<keyword evidence="7" id="KW-0443">Lipid metabolism</keyword>
<accession>A0A9Q0M2E6</accession>
<evidence type="ECO:0000256" key="8">
    <source>
        <dbReference type="ARBA" id="ARBA00023136"/>
    </source>
</evidence>
<name>A0A9Q0M2E6_BLOTA</name>
<dbReference type="Gene3D" id="3.40.50.720">
    <property type="entry name" value="NAD(P)-binding Rossmann-like Domain"/>
    <property type="match status" value="1"/>
</dbReference>
<evidence type="ECO:0000256" key="1">
    <source>
        <dbReference type="ARBA" id="ARBA00004141"/>
    </source>
</evidence>
<keyword evidence="3 13" id="KW-0812">Transmembrane</keyword>
<dbReference type="PRINTS" id="PR00080">
    <property type="entry name" value="SDRFAMILY"/>
</dbReference>
<dbReference type="PANTHER" id="PTHR24322">
    <property type="entry name" value="PKSB"/>
    <property type="match status" value="1"/>
</dbReference>
<keyword evidence="5 13" id="KW-1133">Transmembrane helix</keyword>